<protein>
    <submittedName>
        <fullName evidence="12">Interferon omega-1-like</fullName>
    </submittedName>
    <submittedName>
        <fullName evidence="10">Type I interferon 2</fullName>
    </submittedName>
</protein>
<dbReference type="Proteomes" id="UP000008143">
    <property type="component" value="Chromosome 10"/>
</dbReference>
<organism evidence="10">
    <name type="scientific">Xenopus tropicalis</name>
    <name type="common">Western clawed frog</name>
    <name type="synonym">Silurana tropicalis</name>
    <dbReference type="NCBI Taxonomy" id="8364"/>
    <lineage>
        <taxon>Eukaryota</taxon>
        <taxon>Metazoa</taxon>
        <taxon>Chordata</taxon>
        <taxon>Craniata</taxon>
        <taxon>Vertebrata</taxon>
        <taxon>Euteleostomi</taxon>
        <taxon>Amphibia</taxon>
        <taxon>Batrachia</taxon>
        <taxon>Anura</taxon>
        <taxon>Pipoidea</taxon>
        <taxon>Pipidae</taxon>
        <taxon>Xenopodinae</taxon>
        <taxon>Xenopus</taxon>
        <taxon>Silurana</taxon>
    </lineage>
</organism>
<dbReference type="AGR" id="Xenbase:XB-GENE-29093727"/>
<dbReference type="RefSeq" id="XP_031750625.1">
    <property type="nucleotide sequence ID" value="XM_031894765.1"/>
</dbReference>
<dbReference type="KEGG" id="xtr:116408033"/>
<evidence type="ECO:0000313" key="11">
    <source>
        <dbReference type="Proteomes" id="UP000008143"/>
    </source>
</evidence>
<dbReference type="GO" id="GO:0005126">
    <property type="term" value="F:cytokine receptor binding"/>
    <property type="evidence" value="ECO:0007669"/>
    <property type="project" value="InterPro"/>
</dbReference>
<evidence type="ECO:0000256" key="4">
    <source>
        <dbReference type="ARBA" id="ARBA00022525"/>
    </source>
</evidence>
<keyword evidence="3" id="KW-0202">Cytokine</keyword>
<dbReference type="EMBL" id="BN001168">
    <property type="protein sequence ID" value="CAO03086.1"/>
    <property type="molecule type" value="Genomic_DNA"/>
</dbReference>
<dbReference type="Pfam" id="PF00143">
    <property type="entry name" value="Interferon"/>
    <property type="match status" value="1"/>
</dbReference>
<dbReference type="EMBL" id="KU594512">
    <property type="protein sequence ID" value="ANQ43257.1"/>
    <property type="molecule type" value="Genomic_DNA"/>
</dbReference>
<evidence type="ECO:0000313" key="9">
    <source>
        <dbReference type="EMBL" id="ANQ43257.1"/>
    </source>
</evidence>
<keyword evidence="7" id="KW-1015">Disulfide bond</keyword>
<reference evidence="10" key="1">
    <citation type="journal article" date="2007" name="J. Immunol.">
        <title>Identification of a second group of type I IFNs in fish sheds light on IFN evolution in vertebrates.</title>
        <authorList>
            <person name="Zou J."/>
            <person name="Tafalla C."/>
            <person name="Truckle J."/>
            <person name="Secombes C.J."/>
        </authorList>
    </citation>
    <scope>NUCLEOTIDE SEQUENCE</scope>
</reference>
<accession>A8E6F4</accession>
<reference evidence="12" key="3">
    <citation type="submission" date="2025-04" db="UniProtKB">
        <authorList>
            <consortium name="RefSeq"/>
        </authorList>
    </citation>
    <scope>IDENTIFICATION</scope>
    <source>
        <strain evidence="12">Nigerian</strain>
        <tissue evidence="12">Liver and blood</tissue>
    </source>
</reference>
<dbReference type="InterPro" id="IPR009079">
    <property type="entry name" value="4_helix_cytokine-like_core"/>
</dbReference>
<dbReference type="GO" id="GO:0051607">
    <property type="term" value="P:defense response to virus"/>
    <property type="evidence" value="ECO:0007669"/>
    <property type="project" value="UniProtKB-KW"/>
</dbReference>
<evidence type="ECO:0000256" key="3">
    <source>
        <dbReference type="ARBA" id="ARBA00022514"/>
    </source>
</evidence>
<keyword evidence="5" id="KW-0732">Signal</keyword>
<keyword evidence="8" id="KW-0812">Transmembrane</keyword>
<dbReference type="PANTHER" id="PTHR11691:SF73">
    <property type="entry name" value="INTERFERON BETA"/>
    <property type="match status" value="1"/>
</dbReference>
<evidence type="ECO:0000313" key="12">
    <source>
        <dbReference type="RefSeq" id="XP_031750625.1"/>
    </source>
</evidence>
<keyword evidence="4" id="KW-0964">Secreted</keyword>
<proteinExistence type="inferred from homology"/>
<keyword evidence="6" id="KW-0051">Antiviral defense</keyword>
<evidence type="ECO:0000256" key="7">
    <source>
        <dbReference type="ARBA" id="ARBA00023157"/>
    </source>
</evidence>
<name>A8E6F4_XENTR</name>
<dbReference type="GeneID" id="116408033"/>
<keyword evidence="8" id="KW-0472">Membrane</keyword>
<evidence type="ECO:0000256" key="6">
    <source>
        <dbReference type="ARBA" id="ARBA00023118"/>
    </source>
</evidence>
<evidence type="ECO:0000313" key="13">
    <source>
        <dbReference type="Xenbase" id="XB-GENE-29093727"/>
    </source>
</evidence>
<dbReference type="GO" id="GO:0005615">
    <property type="term" value="C:extracellular space"/>
    <property type="evidence" value="ECO:0007669"/>
    <property type="project" value="UniProtKB-KW"/>
</dbReference>
<feature type="transmembrane region" description="Helical" evidence="8">
    <location>
        <begin position="15"/>
        <end position="36"/>
    </location>
</feature>
<evidence type="ECO:0000256" key="2">
    <source>
        <dbReference type="ARBA" id="ARBA00011033"/>
    </source>
</evidence>
<gene>
    <name evidence="12 13" type="primary">LOC116408033</name>
    <name evidence="10" type="synonym">ifn2</name>
</gene>
<comment type="similarity">
    <text evidence="2">Belongs to the alpha/beta interferon family.</text>
</comment>
<dbReference type="OrthoDB" id="10380427at2759"/>
<reference evidence="9" key="2">
    <citation type="journal article" date="2016" name="Sci. Rep.">
        <title>Expansion of amphibian intronless interferons revises the paradigm for interferon evolution and functional diversity.</title>
        <authorList>
            <person name="Sang Y."/>
            <person name="Liu Q."/>
            <person name="Lee J."/>
            <person name="Ma W."/>
            <person name="McVey D.S."/>
            <person name="Blecha F."/>
        </authorList>
    </citation>
    <scope>NUCLEOTIDE SEQUENCE</scope>
    <source>
        <strain evidence="9">Ifn2</strain>
    </source>
</reference>
<keyword evidence="8" id="KW-1133">Transmembrane helix</keyword>
<dbReference type="GO" id="GO:0006955">
    <property type="term" value="P:immune response"/>
    <property type="evidence" value="ECO:0007669"/>
    <property type="project" value="UniProtKB-ARBA"/>
</dbReference>
<dbReference type="SUPFAM" id="SSF47266">
    <property type="entry name" value="4-helical cytokines"/>
    <property type="match status" value="1"/>
</dbReference>
<dbReference type="FunFam" id="1.20.1250.10:FF:000091">
    <property type="match status" value="1"/>
</dbReference>
<dbReference type="OMA" id="MINNANQ"/>
<evidence type="ECO:0000256" key="8">
    <source>
        <dbReference type="SAM" id="Phobius"/>
    </source>
</evidence>
<keyword evidence="11" id="KW-1185">Reference proteome</keyword>
<dbReference type="GO" id="GO:0005125">
    <property type="term" value="F:cytokine activity"/>
    <property type="evidence" value="ECO:0007669"/>
    <property type="project" value="UniProtKB-KW"/>
</dbReference>
<dbReference type="Gene3D" id="1.20.1250.10">
    <property type="match status" value="1"/>
</dbReference>
<dbReference type="AlphaFoldDB" id="A8E6F4"/>
<evidence type="ECO:0000313" key="10">
    <source>
        <dbReference type="EMBL" id="CAO03086.1"/>
    </source>
</evidence>
<sequence>MNIRDLDILAVRLTFVSLSLIGSWVLQTLSLCVLFLTISIPRGQSLECNHIYMSQHHCNKEALKHLVNMQKMLHPNCKDQWKNFRFPKFLDKMKQVPKVILLEIVHESSKLFSSQLVMSTKDKRITKTISQLLMVLHKSSTDWAQCVASSTHKVPKLKKKIRQIKKYFGRMEAYLKKKGYSHCALAAVINEVENLMKFVARHTDILLKKDLF</sequence>
<dbReference type="InterPro" id="IPR000471">
    <property type="entry name" value="Interferon_alpha/beta/delta"/>
</dbReference>
<evidence type="ECO:0000256" key="5">
    <source>
        <dbReference type="ARBA" id="ARBA00022729"/>
    </source>
</evidence>
<comment type="subcellular location">
    <subcellularLocation>
        <location evidence="1">Secreted</location>
    </subcellularLocation>
</comment>
<evidence type="ECO:0000256" key="1">
    <source>
        <dbReference type="ARBA" id="ARBA00004613"/>
    </source>
</evidence>
<dbReference type="Xenbase" id="XB-GENE-29093727">
    <property type="gene designation" value="LOC116408033"/>
</dbReference>
<dbReference type="PANTHER" id="PTHR11691">
    <property type="entry name" value="TYPE I INTERFERON"/>
    <property type="match status" value="1"/>
</dbReference>
<dbReference type="HOGENOM" id="CLU_1440649_0_0_1"/>